<accession>A0A1W1H587</accession>
<keyword evidence="3" id="KW-1185">Reference proteome</keyword>
<dbReference type="AlphaFoldDB" id="A0A1W1H587"/>
<proteinExistence type="predicted"/>
<dbReference type="EMBL" id="FWEV01000006">
    <property type="protein sequence ID" value="SLM27528.1"/>
    <property type="molecule type" value="Genomic_DNA"/>
</dbReference>
<dbReference type="STRING" id="1246637.MTBBW1_1030017"/>
<dbReference type="Proteomes" id="UP000191931">
    <property type="component" value="Unassembled WGS sequence"/>
</dbReference>
<feature type="compositionally biased region" description="Basic and acidic residues" evidence="1">
    <location>
        <begin position="51"/>
        <end position="65"/>
    </location>
</feature>
<name>A0A1W1H587_9BACT</name>
<feature type="compositionally biased region" description="Polar residues" evidence="1">
    <location>
        <begin position="16"/>
        <end position="50"/>
    </location>
</feature>
<protein>
    <submittedName>
        <fullName evidence="2">Uncharacterized protein</fullName>
    </submittedName>
</protein>
<reference evidence="2 3" key="1">
    <citation type="submission" date="2017-03" db="EMBL/GenBank/DDBJ databases">
        <authorList>
            <person name="Afonso C.L."/>
            <person name="Miller P.J."/>
            <person name="Scott M.A."/>
            <person name="Spackman E."/>
            <person name="Goraichik I."/>
            <person name="Dimitrov K.M."/>
            <person name="Suarez D.L."/>
            <person name="Swayne D.E."/>
        </authorList>
    </citation>
    <scope>NUCLEOTIDE SEQUENCE [LARGE SCALE GENOMIC DNA]</scope>
    <source>
        <strain evidence="2">PRJEB14757</strain>
    </source>
</reference>
<gene>
    <name evidence="2" type="ORF">MTBBW1_1030017</name>
</gene>
<evidence type="ECO:0000256" key="1">
    <source>
        <dbReference type="SAM" id="MobiDB-lite"/>
    </source>
</evidence>
<evidence type="ECO:0000313" key="2">
    <source>
        <dbReference type="EMBL" id="SLM27528.1"/>
    </source>
</evidence>
<feature type="region of interest" description="Disordered" evidence="1">
    <location>
        <begin position="16"/>
        <end position="65"/>
    </location>
</feature>
<evidence type="ECO:0000313" key="3">
    <source>
        <dbReference type="Proteomes" id="UP000191931"/>
    </source>
</evidence>
<dbReference type="RefSeq" id="WP_080803949.1">
    <property type="nucleotide sequence ID" value="NZ_LT828545.1"/>
</dbReference>
<organism evidence="2 3">
    <name type="scientific">Desulfamplus magnetovallimortis</name>
    <dbReference type="NCBI Taxonomy" id="1246637"/>
    <lineage>
        <taxon>Bacteria</taxon>
        <taxon>Pseudomonadati</taxon>
        <taxon>Thermodesulfobacteriota</taxon>
        <taxon>Desulfobacteria</taxon>
        <taxon>Desulfobacterales</taxon>
        <taxon>Desulfobacteraceae</taxon>
        <taxon>Desulfamplus</taxon>
    </lineage>
</organism>
<sequence>MISALNITGSRIPYQMQTLTASEPASSSQANDGPSGTERSSDSVSLSTQARKLDQEKGVLKKQTEQKHIDEIRELDQEYSRKQMKIEQEYSQKINELKVNLYA</sequence>